<protein>
    <recommendedName>
        <fullName evidence="4">Por secretion system C-terminal sorting domain-containing protein</fullName>
    </recommendedName>
</protein>
<sequence>MKNLFALLITLQSLISFASNNIEENSINPVKQTIIDTIPVRKNEPKKGITGLSVVNQDSKKFGKLLYIVSENYTEKNVIIYNNENQEVFSTTTIGDPIYLKKFKKGNYKIKVIENGKTEILDYNIE</sequence>
<dbReference type="STRING" id="415425.SAMN05444363_0663"/>
<evidence type="ECO:0008006" key="4">
    <source>
        <dbReference type="Google" id="ProtNLM"/>
    </source>
</evidence>
<dbReference type="Proteomes" id="UP000184488">
    <property type="component" value="Unassembled WGS sequence"/>
</dbReference>
<evidence type="ECO:0000313" key="2">
    <source>
        <dbReference type="EMBL" id="SHI46216.1"/>
    </source>
</evidence>
<dbReference type="RefSeq" id="WP_073308543.1">
    <property type="nucleotide sequence ID" value="NZ_FQZI01000001.1"/>
</dbReference>
<name>A0A1M6BC09_9FLAO</name>
<feature type="chain" id="PRO_5013359491" description="Por secretion system C-terminal sorting domain-containing protein" evidence="1">
    <location>
        <begin position="19"/>
        <end position="126"/>
    </location>
</feature>
<proteinExistence type="predicted"/>
<keyword evidence="3" id="KW-1185">Reference proteome</keyword>
<feature type="signal peptide" evidence="1">
    <location>
        <begin position="1"/>
        <end position="18"/>
    </location>
</feature>
<gene>
    <name evidence="2" type="ORF">SAMN05444363_0663</name>
</gene>
<keyword evidence="1" id="KW-0732">Signal</keyword>
<organism evidence="2 3">
    <name type="scientific">Flavobacterium terrae</name>
    <dbReference type="NCBI Taxonomy" id="415425"/>
    <lineage>
        <taxon>Bacteria</taxon>
        <taxon>Pseudomonadati</taxon>
        <taxon>Bacteroidota</taxon>
        <taxon>Flavobacteriia</taxon>
        <taxon>Flavobacteriales</taxon>
        <taxon>Flavobacteriaceae</taxon>
        <taxon>Flavobacterium</taxon>
    </lineage>
</organism>
<dbReference type="AlphaFoldDB" id="A0A1M6BC09"/>
<reference evidence="3" key="1">
    <citation type="submission" date="2016-11" db="EMBL/GenBank/DDBJ databases">
        <authorList>
            <person name="Varghese N."/>
            <person name="Submissions S."/>
        </authorList>
    </citation>
    <scope>NUCLEOTIDE SEQUENCE [LARGE SCALE GENOMIC DNA]</scope>
    <source>
        <strain evidence="3">DSM 18829</strain>
    </source>
</reference>
<accession>A0A1M6BC09</accession>
<evidence type="ECO:0000313" key="3">
    <source>
        <dbReference type="Proteomes" id="UP000184488"/>
    </source>
</evidence>
<dbReference type="EMBL" id="FQZI01000001">
    <property type="protein sequence ID" value="SHI46216.1"/>
    <property type="molecule type" value="Genomic_DNA"/>
</dbReference>
<dbReference type="OrthoDB" id="1366424at2"/>
<evidence type="ECO:0000256" key="1">
    <source>
        <dbReference type="SAM" id="SignalP"/>
    </source>
</evidence>